<feature type="compositionally biased region" description="Basic residues" evidence="1">
    <location>
        <begin position="293"/>
        <end position="303"/>
    </location>
</feature>
<evidence type="ECO:0000313" key="3">
    <source>
        <dbReference type="Proteomes" id="UP000770661"/>
    </source>
</evidence>
<organism evidence="2 3">
    <name type="scientific">Chionoecetes opilio</name>
    <name type="common">Atlantic snow crab</name>
    <name type="synonym">Cancer opilio</name>
    <dbReference type="NCBI Taxonomy" id="41210"/>
    <lineage>
        <taxon>Eukaryota</taxon>
        <taxon>Metazoa</taxon>
        <taxon>Ecdysozoa</taxon>
        <taxon>Arthropoda</taxon>
        <taxon>Crustacea</taxon>
        <taxon>Multicrustacea</taxon>
        <taxon>Malacostraca</taxon>
        <taxon>Eumalacostraca</taxon>
        <taxon>Eucarida</taxon>
        <taxon>Decapoda</taxon>
        <taxon>Pleocyemata</taxon>
        <taxon>Brachyura</taxon>
        <taxon>Eubrachyura</taxon>
        <taxon>Majoidea</taxon>
        <taxon>Majidae</taxon>
        <taxon>Chionoecetes</taxon>
    </lineage>
</organism>
<comment type="caution">
    <text evidence="2">The sequence shown here is derived from an EMBL/GenBank/DDBJ whole genome shotgun (WGS) entry which is preliminary data.</text>
</comment>
<gene>
    <name evidence="2" type="ORF">GWK47_019285</name>
</gene>
<feature type="compositionally biased region" description="Basic and acidic residues" evidence="1">
    <location>
        <begin position="179"/>
        <end position="190"/>
    </location>
</feature>
<sequence length="303" mass="32756">MASRSEGVLGQDPLGPTGMASSCGPDQKNSGPPPDHHFRDWGAPNCPPAAPSWAVAGEGQAAGVSALEWGVRSGIGMPFRHGTQTPAGNGPCLIEQKMGKRPAHFPSSPYPGAGGFFRLNPSTRPQKLIRPGPYTRSTRDRDVACRNCKKPRGTCQRTGWGLPSSTRVSARPKTPWLRPYDERNLTERTAPKRVTFPQRVGPRSPWKTSQWSTPHFSRKYTGDPPSPSATGDSGQMDGGVPRSFRSSKNPLWNEAERGFASSKEFNGSLTKDEGSFSFPLQMVGTTGKGFPTRGRHPGPHQAK</sequence>
<reference evidence="2" key="1">
    <citation type="submission" date="2020-07" db="EMBL/GenBank/DDBJ databases">
        <title>The High-quality genome of the commercially important snow crab, Chionoecetes opilio.</title>
        <authorList>
            <person name="Jeong J.-H."/>
            <person name="Ryu S."/>
        </authorList>
    </citation>
    <scope>NUCLEOTIDE SEQUENCE</scope>
    <source>
        <strain evidence="2">MADBK_172401_WGS</strain>
        <tissue evidence="2">Digestive gland</tissue>
    </source>
</reference>
<keyword evidence="3" id="KW-1185">Reference proteome</keyword>
<dbReference type="EMBL" id="JACEEZ010022748">
    <property type="protein sequence ID" value="KAG0712041.1"/>
    <property type="molecule type" value="Genomic_DNA"/>
</dbReference>
<protein>
    <submittedName>
        <fullName evidence="2">Uncharacterized protein</fullName>
    </submittedName>
</protein>
<evidence type="ECO:0000313" key="2">
    <source>
        <dbReference type="EMBL" id="KAG0712041.1"/>
    </source>
</evidence>
<proteinExistence type="predicted"/>
<dbReference type="Proteomes" id="UP000770661">
    <property type="component" value="Unassembled WGS sequence"/>
</dbReference>
<feature type="compositionally biased region" description="Polar residues" evidence="1">
    <location>
        <begin position="206"/>
        <end position="215"/>
    </location>
</feature>
<feature type="region of interest" description="Disordered" evidence="1">
    <location>
        <begin position="1"/>
        <end position="61"/>
    </location>
</feature>
<dbReference type="AlphaFoldDB" id="A0A8J4XQ01"/>
<evidence type="ECO:0000256" key="1">
    <source>
        <dbReference type="SAM" id="MobiDB-lite"/>
    </source>
</evidence>
<accession>A0A8J4XQ01</accession>
<feature type="region of interest" description="Disordered" evidence="1">
    <location>
        <begin position="116"/>
        <end position="303"/>
    </location>
</feature>
<name>A0A8J4XQ01_CHIOP</name>
<dbReference type="PROSITE" id="PS51257">
    <property type="entry name" value="PROKAR_LIPOPROTEIN"/>
    <property type="match status" value="1"/>
</dbReference>